<reference evidence="1 2" key="1">
    <citation type="journal article" name="Front. Microbiol.">
        <title>Sugar Metabolism of the First Thermophilic Planctomycete Thermogutta terrifontis: Comparative Genomic and Transcriptomic Approaches.</title>
        <authorList>
            <person name="Elcheninov A.G."/>
            <person name="Menzel P."/>
            <person name="Gudbergsdottir S.R."/>
            <person name="Slesarev A.I."/>
            <person name="Kadnikov V.V."/>
            <person name="Krogh A."/>
            <person name="Bonch-Osmolovskaya E.A."/>
            <person name="Peng X."/>
            <person name="Kublanov I.V."/>
        </authorList>
    </citation>
    <scope>NUCLEOTIDE SEQUENCE [LARGE SCALE GENOMIC DNA]</scope>
    <source>
        <strain evidence="1 2">R1</strain>
    </source>
</reference>
<name>A0A286RGR6_9BACT</name>
<evidence type="ECO:0000313" key="1">
    <source>
        <dbReference type="EMBL" id="ASV75164.1"/>
    </source>
</evidence>
<protein>
    <submittedName>
        <fullName evidence="1">Uncharacterized protein</fullName>
    </submittedName>
</protein>
<accession>A0A286RGR6</accession>
<organism evidence="1 2">
    <name type="scientific">Thermogutta terrifontis</name>
    <dbReference type="NCBI Taxonomy" id="1331910"/>
    <lineage>
        <taxon>Bacteria</taxon>
        <taxon>Pseudomonadati</taxon>
        <taxon>Planctomycetota</taxon>
        <taxon>Planctomycetia</taxon>
        <taxon>Pirellulales</taxon>
        <taxon>Thermoguttaceae</taxon>
        <taxon>Thermogutta</taxon>
    </lineage>
</organism>
<evidence type="ECO:0000313" key="2">
    <source>
        <dbReference type="Proteomes" id="UP000215086"/>
    </source>
</evidence>
<dbReference type="KEGG" id="ttf:THTE_2562"/>
<dbReference type="Proteomes" id="UP000215086">
    <property type="component" value="Chromosome"/>
</dbReference>
<sequence length="92" mass="9967">MAIPRVTGSKSQRYNTGACLLESQRVVRLSHGVFDPPTYNRGVENGTIIASQVARVEPDLRGRVVHTLATPSADLSSAIDTTAQLPLVRILR</sequence>
<keyword evidence="2" id="KW-1185">Reference proteome</keyword>
<proteinExistence type="predicted"/>
<dbReference type="AlphaFoldDB" id="A0A286RGR6"/>
<gene>
    <name evidence="1" type="ORF">THTE_2562</name>
</gene>
<dbReference type="EMBL" id="CP018477">
    <property type="protein sequence ID" value="ASV75164.1"/>
    <property type="molecule type" value="Genomic_DNA"/>
</dbReference>